<dbReference type="AlphaFoldDB" id="A0A5C3R275"/>
<protein>
    <submittedName>
        <fullName evidence="7">SNF2 family N-terminal domain-containing protein</fullName>
    </submittedName>
</protein>
<feature type="compositionally biased region" description="Basic and acidic residues" evidence="4">
    <location>
        <begin position="860"/>
        <end position="879"/>
    </location>
</feature>
<dbReference type="GO" id="GO:0006281">
    <property type="term" value="P:DNA repair"/>
    <property type="evidence" value="ECO:0007669"/>
    <property type="project" value="TreeGrafter"/>
</dbReference>
<feature type="compositionally biased region" description="Low complexity" evidence="4">
    <location>
        <begin position="568"/>
        <end position="580"/>
    </location>
</feature>
<organism evidence="7 8">
    <name type="scientific">Pterulicium gracile</name>
    <dbReference type="NCBI Taxonomy" id="1884261"/>
    <lineage>
        <taxon>Eukaryota</taxon>
        <taxon>Fungi</taxon>
        <taxon>Dikarya</taxon>
        <taxon>Basidiomycota</taxon>
        <taxon>Agaricomycotina</taxon>
        <taxon>Agaricomycetes</taxon>
        <taxon>Agaricomycetidae</taxon>
        <taxon>Agaricales</taxon>
        <taxon>Pleurotineae</taxon>
        <taxon>Pterulaceae</taxon>
        <taxon>Pterulicium</taxon>
    </lineage>
</organism>
<dbReference type="GO" id="GO:0016787">
    <property type="term" value="F:hydrolase activity"/>
    <property type="evidence" value="ECO:0007669"/>
    <property type="project" value="UniProtKB-KW"/>
</dbReference>
<dbReference type="CDD" id="cd18793">
    <property type="entry name" value="SF2_C_SNF"/>
    <property type="match status" value="1"/>
</dbReference>
<accession>A0A5C3R275</accession>
<feature type="domain" description="Helicase C-terminal" evidence="6">
    <location>
        <begin position="963"/>
        <end position="1115"/>
    </location>
</feature>
<keyword evidence="2" id="KW-0378">Hydrolase</keyword>
<dbReference type="STRING" id="1884261.A0A5C3R275"/>
<feature type="region of interest" description="Disordered" evidence="4">
    <location>
        <begin position="559"/>
        <end position="584"/>
    </location>
</feature>
<evidence type="ECO:0000256" key="4">
    <source>
        <dbReference type="SAM" id="MobiDB-lite"/>
    </source>
</evidence>
<dbReference type="OrthoDB" id="2801544at2759"/>
<dbReference type="EMBL" id="ML178814">
    <property type="protein sequence ID" value="TFL07250.1"/>
    <property type="molecule type" value="Genomic_DNA"/>
</dbReference>
<dbReference type="PROSITE" id="PS51194">
    <property type="entry name" value="HELICASE_CTER"/>
    <property type="match status" value="1"/>
</dbReference>
<dbReference type="Gene3D" id="3.40.50.300">
    <property type="entry name" value="P-loop containing nucleotide triphosphate hydrolases"/>
    <property type="match status" value="2"/>
</dbReference>
<dbReference type="InterPro" id="IPR014001">
    <property type="entry name" value="Helicase_ATP-bd"/>
</dbReference>
<feature type="region of interest" description="Disordered" evidence="4">
    <location>
        <begin position="860"/>
        <end position="889"/>
    </location>
</feature>
<dbReference type="InterPro" id="IPR027417">
    <property type="entry name" value="P-loop_NTPase"/>
</dbReference>
<feature type="compositionally biased region" description="Basic residues" evidence="4">
    <location>
        <begin position="1194"/>
        <end position="1204"/>
    </location>
</feature>
<dbReference type="PROSITE" id="PS51192">
    <property type="entry name" value="HELICASE_ATP_BIND_1"/>
    <property type="match status" value="1"/>
</dbReference>
<dbReference type="InterPro" id="IPR049730">
    <property type="entry name" value="SNF2/RAD54-like_C"/>
</dbReference>
<gene>
    <name evidence="7" type="ORF">BDV98DRAFT_519915</name>
</gene>
<dbReference type="InterPro" id="IPR001650">
    <property type="entry name" value="Helicase_C-like"/>
</dbReference>
<sequence>MHCDLCPNPSPCLHHLSNFLPAGVLELCLETSASYSRDTTWTAYNAVFLNKNVANTQDLDLCRQIEFLIHHSFISAQYRPLSFSSRCIIRVYIIPYDLPGVQGRLRSRKSDVLSVARKYLRVLLPLLVQGSQVWEGELDQGTAARDPILARCEDSRTLAEIYGDLVSPSPSYWPDCGPVFQRLLDFTDNLEGMGLKTRLFHYQRRTVAAMLQKELDLRDIPDPLFVPIVGVDSTTFYLQPATMEVLAERPLVSPTRGGILCEELGTGKTVMTLTLILSTLNELSSPEPSIIDAHRPILTPLSLRHFPTSDCHSARQRAQYPRPDAQLPSLVEMLLHQIRTRPPTHEALQDALEGTRLWPHLQHNSPFYHHYESTLADLGRPKRSAITPGPKTMFLTTASLIVVPTNLIGQWAAEFNKHFSMPLRVLIARRKDTLPLPKTLANDYDIVVLTYDKLSHEASRRNVPALFSWSVCKCKAMSPEARIPLCDCTGDSTVSPLLQIRWKRLVIDEGHVSGTIQNNLHQMAQLLSVERKWVVTGTPTTHLLGLSFGSGVAEDNGISEDDSEGLVSGSSSPGASPLSSNVRKWTKTDSQDLNKLATMMTHFIGVPLFQGDTKMFQKYVSSALMQRSGPAPGAISVLSQVMQMVMIRHRIEDVEKDVVLPPIRQEVVLLDLDIYALRSYNALQANIAINAIDSERKDEDYIFHPKNTASLLELVQNISQLLFYGISSNLYYTEDLRFKRAEYLERAASRNTSAEDIALMQDAFDQIELAASDTAWNDTHTHEDVPFRVYHMDPDVFTSWTRVSDHHPPNLCTGILHCDRLLRMKDEVVARPLMSKPELVTKGEMVAKYDALMRLASEAKKANKMPEKPSKIGFSHEQETSAQSSALAASKSHVNQAKIQEVHQELQLALERKEALDHAEENDQTPADQQLLQANTSQNRVPSSLLSSSILSSVRVGSSISSKLDVVLDEVQQYAPMEKFLIFSDSPLTLAHIAEGLDLMEVKYLRFSSQIDPKIREHFVMTYETSETYRVFLMELKHGARGLNLISASRIIFCEPIWRPDVESQAIKRAHRIGQTRPITVKTLAIRDTHEEKMMGRREALKGLNVVPTLTNETGMRDFIANPQFLRRHRDPSIHPAISLLSTPADLSLDHPEPNPNDSHADFIVTDEPAASLFKEVPLDTRPPEDSQEGPPPAKKRRMVAFVE</sequence>
<dbReference type="PANTHER" id="PTHR45626">
    <property type="entry name" value="TRANSCRIPTION TERMINATION FACTOR 2-RELATED"/>
    <property type="match status" value="1"/>
</dbReference>
<keyword evidence="3" id="KW-0067">ATP-binding</keyword>
<reference evidence="7 8" key="1">
    <citation type="journal article" date="2019" name="Nat. Ecol. Evol.">
        <title>Megaphylogeny resolves global patterns of mushroom evolution.</title>
        <authorList>
            <person name="Varga T."/>
            <person name="Krizsan K."/>
            <person name="Foldi C."/>
            <person name="Dima B."/>
            <person name="Sanchez-Garcia M."/>
            <person name="Sanchez-Ramirez S."/>
            <person name="Szollosi G.J."/>
            <person name="Szarkandi J.G."/>
            <person name="Papp V."/>
            <person name="Albert L."/>
            <person name="Andreopoulos W."/>
            <person name="Angelini C."/>
            <person name="Antonin V."/>
            <person name="Barry K.W."/>
            <person name="Bougher N.L."/>
            <person name="Buchanan P."/>
            <person name="Buyck B."/>
            <person name="Bense V."/>
            <person name="Catcheside P."/>
            <person name="Chovatia M."/>
            <person name="Cooper J."/>
            <person name="Damon W."/>
            <person name="Desjardin D."/>
            <person name="Finy P."/>
            <person name="Geml J."/>
            <person name="Haridas S."/>
            <person name="Hughes K."/>
            <person name="Justo A."/>
            <person name="Karasinski D."/>
            <person name="Kautmanova I."/>
            <person name="Kiss B."/>
            <person name="Kocsube S."/>
            <person name="Kotiranta H."/>
            <person name="LaButti K.M."/>
            <person name="Lechner B.E."/>
            <person name="Liimatainen K."/>
            <person name="Lipzen A."/>
            <person name="Lukacs Z."/>
            <person name="Mihaltcheva S."/>
            <person name="Morgado L.N."/>
            <person name="Niskanen T."/>
            <person name="Noordeloos M.E."/>
            <person name="Ohm R.A."/>
            <person name="Ortiz-Santana B."/>
            <person name="Ovrebo C."/>
            <person name="Racz N."/>
            <person name="Riley R."/>
            <person name="Savchenko A."/>
            <person name="Shiryaev A."/>
            <person name="Soop K."/>
            <person name="Spirin V."/>
            <person name="Szebenyi C."/>
            <person name="Tomsovsky M."/>
            <person name="Tulloss R.E."/>
            <person name="Uehling J."/>
            <person name="Grigoriev I.V."/>
            <person name="Vagvolgyi C."/>
            <person name="Papp T."/>
            <person name="Martin F.M."/>
            <person name="Miettinen O."/>
            <person name="Hibbett D.S."/>
            <person name="Nagy L.G."/>
        </authorList>
    </citation>
    <scope>NUCLEOTIDE SEQUENCE [LARGE SCALE GENOMIC DNA]</scope>
    <source>
        <strain evidence="7 8">CBS 309.79</strain>
    </source>
</reference>
<dbReference type="SMART" id="SM00487">
    <property type="entry name" value="DEXDc"/>
    <property type="match status" value="1"/>
</dbReference>
<feature type="region of interest" description="Disordered" evidence="4">
    <location>
        <begin position="1175"/>
        <end position="1204"/>
    </location>
</feature>
<dbReference type="GO" id="GO:0008094">
    <property type="term" value="F:ATP-dependent activity, acting on DNA"/>
    <property type="evidence" value="ECO:0007669"/>
    <property type="project" value="TreeGrafter"/>
</dbReference>
<dbReference type="InterPro" id="IPR000330">
    <property type="entry name" value="SNF2_N"/>
</dbReference>
<dbReference type="PANTHER" id="PTHR45626:SF51">
    <property type="entry name" value="SNF2-RELATED DOMAIN-CONTAINING PROTEIN"/>
    <property type="match status" value="1"/>
</dbReference>
<keyword evidence="8" id="KW-1185">Reference proteome</keyword>
<evidence type="ECO:0000256" key="2">
    <source>
        <dbReference type="ARBA" id="ARBA00022801"/>
    </source>
</evidence>
<feature type="domain" description="Helicase ATP-binding" evidence="5">
    <location>
        <begin position="399"/>
        <end position="557"/>
    </location>
</feature>
<evidence type="ECO:0000256" key="3">
    <source>
        <dbReference type="ARBA" id="ARBA00022840"/>
    </source>
</evidence>
<dbReference type="GO" id="GO:0005634">
    <property type="term" value="C:nucleus"/>
    <property type="evidence" value="ECO:0007669"/>
    <property type="project" value="TreeGrafter"/>
</dbReference>
<evidence type="ECO:0000259" key="5">
    <source>
        <dbReference type="PROSITE" id="PS51192"/>
    </source>
</evidence>
<dbReference type="Proteomes" id="UP000305067">
    <property type="component" value="Unassembled WGS sequence"/>
</dbReference>
<evidence type="ECO:0000313" key="7">
    <source>
        <dbReference type="EMBL" id="TFL07250.1"/>
    </source>
</evidence>
<keyword evidence="1" id="KW-0547">Nucleotide-binding</keyword>
<name>A0A5C3R275_9AGAR</name>
<dbReference type="InterPro" id="IPR050628">
    <property type="entry name" value="SNF2_RAD54_helicase_TF"/>
</dbReference>
<evidence type="ECO:0000313" key="8">
    <source>
        <dbReference type="Proteomes" id="UP000305067"/>
    </source>
</evidence>
<proteinExistence type="predicted"/>
<dbReference type="SUPFAM" id="SSF52540">
    <property type="entry name" value="P-loop containing nucleoside triphosphate hydrolases"/>
    <property type="match status" value="2"/>
</dbReference>
<evidence type="ECO:0000256" key="1">
    <source>
        <dbReference type="ARBA" id="ARBA00022741"/>
    </source>
</evidence>
<evidence type="ECO:0000259" key="6">
    <source>
        <dbReference type="PROSITE" id="PS51194"/>
    </source>
</evidence>
<dbReference type="GO" id="GO:0005524">
    <property type="term" value="F:ATP binding"/>
    <property type="evidence" value="ECO:0007669"/>
    <property type="project" value="UniProtKB-KW"/>
</dbReference>
<dbReference type="Pfam" id="PF00271">
    <property type="entry name" value="Helicase_C"/>
    <property type="match status" value="1"/>
</dbReference>
<dbReference type="SMART" id="SM00490">
    <property type="entry name" value="HELICc"/>
    <property type="match status" value="1"/>
</dbReference>
<dbReference type="Pfam" id="PF00176">
    <property type="entry name" value="SNF2-rel_dom"/>
    <property type="match status" value="1"/>
</dbReference>